<evidence type="ECO:0000313" key="7">
    <source>
        <dbReference type="Proteomes" id="UP000004508"/>
    </source>
</evidence>
<evidence type="ECO:0000256" key="3">
    <source>
        <dbReference type="ARBA" id="ARBA00023136"/>
    </source>
</evidence>
<sequence length="436" mass="47368">MSLRRLRSSHVGLALLLLIGLMLAGCGGPDSSASSATPDKPVNLTFWNFNKLQQSTVDAFNKSHPLIHVTMNVIPAVQLYPKLEAAIKAGNAPDITRVEYQMLPTIEATGGLVDISQFGVSSLKDQFVPWTWNQVSRGNAIYALPMDTGPMALAYRTDIFQKYHLSAPKTWDEFAQDAATLHAADPNLYITDFPSNDAGWLEALAWQAGGRWFSPASDAWKVSINDAGTLKVANYWQKLIDSHIVATDSDASPVFSQNQINGKVATILTPAWNTKYIASGAPQNSGKWGLAPLPQWVAGQQVSANMGGSTNAVTTSSKYPEQAAEFVKWISTNSQALTEQVNTQKIFPSTNAGLALKPLNSLNTYYNQNVVDVFKTASEHIDTSFTWGPSMLQTNADYADMTKDVVSGKETLASLLNSLQTKTVSSLQQQGFSVQK</sequence>
<gene>
    <name evidence="6" type="ORF">Krac_5189</name>
</gene>
<dbReference type="Proteomes" id="UP000004508">
    <property type="component" value="Unassembled WGS sequence"/>
</dbReference>
<organism evidence="6 7">
    <name type="scientific">Ktedonobacter racemifer DSM 44963</name>
    <dbReference type="NCBI Taxonomy" id="485913"/>
    <lineage>
        <taxon>Bacteria</taxon>
        <taxon>Bacillati</taxon>
        <taxon>Chloroflexota</taxon>
        <taxon>Ktedonobacteria</taxon>
        <taxon>Ktedonobacterales</taxon>
        <taxon>Ktedonobacteraceae</taxon>
        <taxon>Ktedonobacter</taxon>
    </lineage>
</organism>
<evidence type="ECO:0000256" key="2">
    <source>
        <dbReference type="ARBA" id="ARBA00022729"/>
    </source>
</evidence>
<evidence type="ECO:0000256" key="1">
    <source>
        <dbReference type="ARBA" id="ARBA00022475"/>
    </source>
</evidence>
<evidence type="ECO:0000256" key="5">
    <source>
        <dbReference type="ARBA" id="ARBA00023288"/>
    </source>
</evidence>
<dbReference type="RefSeq" id="WP_007915452.1">
    <property type="nucleotide sequence ID" value="NZ_ADVG01000003.1"/>
</dbReference>
<dbReference type="STRING" id="485913.Krac_5189"/>
<dbReference type="SUPFAM" id="SSF53850">
    <property type="entry name" value="Periplasmic binding protein-like II"/>
    <property type="match status" value="1"/>
</dbReference>
<evidence type="ECO:0000313" key="6">
    <source>
        <dbReference type="EMBL" id="EFH84168.1"/>
    </source>
</evidence>
<dbReference type="InterPro" id="IPR050490">
    <property type="entry name" value="Bact_solute-bd_prot1"/>
</dbReference>
<keyword evidence="2" id="KW-0732">Signal</keyword>
<dbReference type="CDD" id="cd13585">
    <property type="entry name" value="PBP2_TMBP_like"/>
    <property type="match status" value="1"/>
</dbReference>
<dbReference type="eggNOG" id="COG1653">
    <property type="taxonomic scope" value="Bacteria"/>
</dbReference>
<dbReference type="InParanoid" id="D6TV68"/>
<dbReference type="PROSITE" id="PS51257">
    <property type="entry name" value="PROKAR_LIPOPROTEIN"/>
    <property type="match status" value="1"/>
</dbReference>
<keyword evidence="5" id="KW-0449">Lipoprotein</keyword>
<dbReference type="PANTHER" id="PTHR43649:SF33">
    <property type="entry name" value="POLYGALACTURONAN_RHAMNOGALACTURONAN-BINDING PROTEIN YTCQ"/>
    <property type="match status" value="1"/>
</dbReference>
<dbReference type="PANTHER" id="PTHR43649">
    <property type="entry name" value="ARABINOSE-BINDING PROTEIN-RELATED"/>
    <property type="match status" value="1"/>
</dbReference>
<comment type="caution">
    <text evidence="6">The sequence shown here is derived from an EMBL/GenBank/DDBJ whole genome shotgun (WGS) entry which is preliminary data.</text>
</comment>
<dbReference type="Pfam" id="PF01547">
    <property type="entry name" value="SBP_bac_1"/>
    <property type="match status" value="1"/>
</dbReference>
<accession>D6TV68</accession>
<dbReference type="EMBL" id="ADVG01000003">
    <property type="protein sequence ID" value="EFH84168.1"/>
    <property type="molecule type" value="Genomic_DNA"/>
</dbReference>
<keyword evidence="4" id="KW-0564">Palmitate</keyword>
<dbReference type="AlphaFoldDB" id="D6TV68"/>
<name>D6TV68_KTERA</name>
<reference evidence="6 7" key="1">
    <citation type="journal article" date="2011" name="Stand. Genomic Sci.">
        <title>Non-contiguous finished genome sequence and contextual data of the filamentous soil bacterium Ktedonobacter racemifer type strain (SOSP1-21).</title>
        <authorList>
            <person name="Chang Y.J."/>
            <person name="Land M."/>
            <person name="Hauser L."/>
            <person name="Chertkov O."/>
            <person name="Del Rio T.G."/>
            <person name="Nolan M."/>
            <person name="Copeland A."/>
            <person name="Tice H."/>
            <person name="Cheng J.F."/>
            <person name="Lucas S."/>
            <person name="Han C."/>
            <person name="Goodwin L."/>
            <person name="Pitluck S."/>
            <person name="Ivanova N."/>
            <person name="Ovchinikova G."/>
            <person name="Pati A."/>
            <person name="Chen A."/>
            <person name="Palaniappan K."/>
            <person name="Mavromatis K."/>
            <person name="Liolios K."/>
            <person name="Brettin T."/>
            <person name="Fiebig A."/>
            <person name="Rohde M."/>
            <person name="Abt B."/>
            <person name="Goker M."/>
            <person name="Detter J.C."/>
            <person name="Woyke T."/>
            <person name="Bristow J."/>
            <person name="Eisen J.A."/>
            <person name="Markowitz V."/>
            <person name="Hugenholtz P."/>
            <person name="Kyrpides N.C."/>
            <person name="Klenk H.P."/>
            <person name="Lapidus A."/>
        </authorList>
    </citation>
    <scope>NUCLEOTIDE SEQUENCE [LARGE SCALE GENOMIC DNA]</scope>
    <source>
        <strain evidence="7">DSM 44963</strain>
    </source>
</reference>
<dbReference type="Gene3D" id="3.40.190.10">
    <property type="entry name" value="Periplasmic binding protein-like II"/>
    <property type="match status" value="1"/>
</dbReference>
<evidence type="ECO:0000256" key="4">
    <source>
        <dbReference type="ARBA" id="ARBA00023139"/>
    </source>
</evidence>
<keyword evidence="3" id="KW-0472">Membrane</keyword>
<dbReference type="InterPro" id="IPR006059">
    <property type="entry name" value="SBP"/>
</dbReference>
<protein>
    <submittedName>
        <fullName evidence="6">Extracellular solute-binding protein family 1</fullName>
    </submittedName>
</protein>
<dbReference type="OrthoDB" id="9768630at2"/>
<keyword evidence="7" id="KW-1185">Reference proteome</keyword>
<proteinExistence type="predicted"/>
<keyword evidence="1" id="KW-1003">Cell membrane</keyword>